<proteinExistence type="predicted"/>
<organism evidence="1 2">
    <name type="scientific">Undibacterium arcticum</name>
    <dbReference type="NCBI Taxonomy" id="1762892"/>
    <lineage>
        <taxon>Bacteria</taxon>
        <taxon>Pseudomonadati</taxon>
        <taxon>Pseudomonadota</taxon>
        <taxon>Betaproteobacteria</taxon>
        <taxon>Burkholderiales</taxon>
        <taxon>Oxalobacteraceae</taxon>
        <taxon>Undibacterium</taxon>
    </lineage>
</organism>
<evidence type="ECO:0000313" key="2">
    <source>
        <dbReference type="Proteomes" id="UP001595530"/>
    </source>
</evidence>
<sequence>MADLTDVGSALVALIAQTVYPNGTGQASVANTGVRIYQGWPNPQQLDADLKLGICHVSVYPRTEERNVTRYSKDWQQLSVNTPTLTLTISGQTVTVGGTVPPANNPQNVTVLANRQPYIYAVQVADTLTSIATALATLIVAGIPGAGSAGAVITLPATARINAVRVGVTGTSIREIRRQERLFQISVWADTPAHRDAIAPAIDVVLAITQFMTLVDQSTARMTYKSSPVSDEFQKDKLYRRDLFYTVEYATTQIETDTQITQEQLNTSGQVDGSTQYGPVTTTYF</sequence>
<evidence type="ECO:0008006" key="3">
    <source>
        <dbReference type="Google" id="ProtNLM"/>
    </source>
</evidence>
<protein>
    <recommendedName>
        <fullName evidence="3">Baseplate protein J-like domain-containing protein</fullName>
    </recommendedName>
</protein>
<reference evidence="2" key="1">
    <citation type="journal article" date="2019" name="Int. J. Syst. Evol. Microbiol.">
        <title>The Global Catalogue of Microorganisms (GCM) 10K type strain sequencing project: providing services to taxonomists for standard genome sequencing and annotation.</title>
        <authorList>
            <consortium name="The Broad Institute Genomics Platform"/>
            <consortium name="The Broad Institute Genome Sequencing Center for Infectious Disease"/>
            <person name="Wu L."/>
            <person name="Ma J."/>
        </authorList>
    </citation>
    <scope>NUCLEOTIDE SEQUENCE [LARGE SCALE GENOMIC DNA]</scope>
    <source>
        <strain evidence="2">KCTC 42986</strain>
    </source>
</reference>
<name>A0ABV7F8J3_9BURK</name>
<dbReference type="EMBL" id="JBHRTP010000122">
    <property type="protein sequence ID" value="MFC3111413.1"/>
    <property type="molecule type" value="Genomic_DNA"/>
</dbReference>
<dbReference type="Proteomes" id="UP001595530">
    <property type="component" value="Unassembled WGS sequence"/>
</dbReference>
<gene>
    <name evidence="1" type="ORF">ACFOFO_26315</name>
</gene>
<keyword evidence="2" id="KW-1185">Reference proteome</keyword>
<dbReference type="RefSeq" id="WP_390323069.1">
    <property type="nucleotide sequence ID" value="NZ_JBHRTP010000122.1"/>
</dbReference>
<accession>A0ABV7F8J3</accession>
<evidence type="ECO:0000313" key="1">
    <source>
        <dbReference type="EMBL" id="MFC3111413.1"/>
    </source>
</evidence>
<comment type="caution">
    <text evidence="1">The sequence shown here is derived from an EMBL/GenBank/DDBJ whole genome shotgun (WGS) entry which is preliminary data.</text>
</comment>